<organism evidence="2">
    <name type="scientific">Arundo donax</name>
    <name type="common">Giant reed</name>
    <name type="synonym">Donax arundinaceus</name>
    <dbReference type="NCBI Taxonomy" id="35708"/>
    <lineage>
        <taxon>Eukaryota</taxon>
        <taxon>Viridiplantae</taxon>
        <taxon>Streptophyta</taxon>
        <taxon>Embryophyta</taxon>
        <taxon>Tracheophyta</taxon>
        <taxon>Spermatophyta</taxon>
        <taxon>Magnoliopsida</taxon>
        <taxon>Liliopsida</taxon>
        <taxon>Poales</taxon>
        <taxon>Poaceae</taxon>
        <taxon>PACMAD clade</taxon>
        <taxon>Arundinoideae</taxon>
        <taxon>Arundineae</taxon>
        <taxon>Arundo</taxon>
    </lineage>
</organism>
<reference evidence="2" key="2">
    <citation type="journal article" date="2015" name="Data Brief">
        <title>Shoot transcriptome of the giant reed, Arundo donax.</title>
        <authorList>
            <person name="Barrero R.A."/>
            <person name="Guerrero F.D."/>
            <person name="Moolhuijzen P."/>
            <person name="Goolsby J.A."/>
            <person name="Tidwell J."/>
            <person name="Bellgard S.E."/>
            <person name="Bellgard M.I."/>
        </authorList>
    </citation>
    <scope>NUCLEOTIDE SEQUENCE</scope>
    <source>
        <tissue evidence="2">Shoot tissue taken approximately 20 cm above the soil surface</tissue>
    </source>
</reference>
<name>A0A0A9CUA4_ARUDO</name>
<keyword evidence="1" id="KW-0472">Membrane</keyword>
<dbReference type="AlphaFoldDB" id="A0A0A9CUA4"/>
<evidence type="ECO:0000313" key="2">
    <source>
        <dbReference type="EMBL" id="JAD78018.1"/>
    </source>
</evidence>
<accession>A0A0A9CUA4</accession>
<keyword evidence="1" id="KW-0812">Transmembrane</keyword>
<dbReference type="InterPro" id="IPR053277">
    <property type="entry name" value="Endomembrane_traffic_mod"/>
</dbReference>
<evidence type="ECO:0000256" key="1">
    <source>
        <dbReference type="SAM" id="Phobius"/>
    </source>
</evidence>
<dbReference type="PANTHER" id="PTHR45005">
    <property type="match status" value="1"/>
</dbReference>
<proteinExistence type="predicted"/>
<keyword evidence="1" id="KW-1133">Transmembrane helix</keyword>
<feature type="transmembrane region" description="Helical" evidence="1">
    <location>
        <begin position="144"/>
        <end position="163"/>
    </location>
</feature>
<protein>
    <submittedName>
        <fullName evidence="2">Uncharacterized protein</fullName>
    </submittedName>
</protein>
<dbReference type="EMBL" id="GBRH01219877">
    <property type="protein sequence ID" value="JAD78018.1"/>
    <property type="molecule type" value="Transcribed_RNA"/>
</dbReference>
<reference evidence="2" key="1">
    <citation type="submission" date="2014-09" db="EMBL/GenBank/DDBJ databases">
        <authorList>
            <person name="Magalhaes I.L.F."/>
            <person name="Oliveira U."/>
            <person name="Santos F.R."/>
            <person name="Vidigal T.H.D.A."/>
            <person name="Brescovit A.D."/>
            <person name="Santos A.J."/>
        </authorList>
    </citation>
    <scope>NUCLEOTIDE SEQUENCE</scope>
    <source>
        <tissue evidence="2">Shoot tissue taken approximately 20 cm above the soil surface</tissue>
    </source>
</reference>
<dbReference type="PANTHER" id="PTHR45005:SF2">
    <property type="entry name" value="PROTEIN HLB1"/>
    <property type="match status" value="1"/>
</dbReference>
<sequence length="212" mass="23434">MRSGKPDVSPNELYSQSAIYVAAAHALKPNYSVYRSALRLVRSMLPLPYLKVGYLTAPPANNAIAPHKEWERSQFILNHEGLQQADAPDQPPSQSHGHMDRGRKPVRINVADIISVSACSDLTLPSGAGLCVETIHGPTFFVCAYQFIVIVLCLFSAVHLLYWNDKVTYILHYPKLDPACQPYEINLLDLMQMGSKSNAMSITSTLDIAHGK</sequence>